<accession>A0A4C1W0L0</accession>
<keyword evidence="3" id="KW-1185">Reference proteome</keyword>
<organism evidence="2 3">
    <name type="scientific">Eumeta variegata</name>
    <name type="common">Bagworm moth</name>
    <name type="synonym">Eumeta japonica</name>
    <dbReference type="NCBI Taxonomy" id="151549"/>
    <lineage>
        <taxon>Eukaryota</taxon>
        <taxon>Metazoa</taxon>
        <taxon>Ecdysozoa</taxon>
        <taxon>Arthropoda</taxon>
        <taxon>Hexapoda</taxon>
        <taxon>Insecta</taxon>
        <taxon>Pterygota</taxon>
        <taxon>Neoptera</taxon>
        <taxon>Endopterygota</taxon>
        <taxon>Lepidoptera</taxon>
        <taxon>Glossata</taxon>
        <taxon>Ditrysia</taxon>
        <taxon>Tineoidea</taxon>
        <taxon>Psychidae</taxon>
        <taxon>Oiketicinae</taxon>
        <taxon>Eumeta</taxon>
    </lineage>
</organism>
<gene>
    <name evidence="2" type="ORF">EVAR_75696_1</name>
</gene>
<protein>
    <submittedName>
        <fullName evidence="2">Uncharacterized protein</fullName>
    </submittedName>
</protein>
<reference evidence="2 3" key="1">
    <citation type="journal article" date="2019" name="Commun. Biol.">
        <title>The bagworm genome reveals a unique fibroin gene that provides high tensile strength.</title>
        <authorList>
            <person name="Kono N."/>
            <person name="Nakamura H."/>
            <person name="Ohtoshi R."/>
            <person name="Tomita M."/>
            <person name="Numata K."/>
            <person name="Arakawa K."/>
        </authorList>
    </citation>
    <scope>NUCLEOTIDE SEQUENCE [LARGE SCALE GENOMIC DNA]</scope>
</reference>
<dbReference type="Proteomes" id="UP000299102">
    <property type="component" value="Unassembled WGS sequence"/>
</dbReference>
<sequence>MLNAPIPCQHNYNYLRITLDKHLHFRDHIRRVRQLAKFYMSRLDEVPTRVETSRDFLCRGDPSGPPVQASRATGRQCQSVASDKADDSPWADSGSQHQVFGDFLVRESRTHPKHAGAWQLIRFSSSSPRKEKTKKKCIRRSCTIAAICEARAEYTN</sequence>
<comment type="caution">
    <text evidence="2">The sequence shown here is derived from an EMBL/GenBank/DDBJ whole genome shotgun (WGS) entry which is preliminary data.</text>
</comment>
<evidence type="ECO:0000313" key="2">
    <source>
        <dbReference type="EMBL" id="GBP44828.1"/>
    </source>
</evidence>
<feature type="region of interest" description="Disordered" evidence="1">
    <location>
        <begin position="57"/>
        <end position="94"/>
    </location>
</feature>
<dbReference type="AlphaFoldDB" id="A0A4C1W0L0"/>
<proteinExistence type="predicted"/>
<dbReference type="EMBL" id="BGZK01000459">
    <property type="protein sequence ID" value="GBP44828.1"/>
    <property type="molecule type" value="Genomic_DNA"/>
</dbReference>
<feature type="compositionally biased region" description="Polar residues" evidence="1">
    <location>
        <begin position="70"/>
        <end position="81"/>
    </location>
</feature>
<evidence type="ECO:0000256" key="1">
    <source>
        <dbReference type="SAM" id="MobiDB-lite"/>
    </source>
</evidence>
<dbReference type="OrthoDB" id="7763192at2759"/>
<name>A0A4C1W0L0_EUMVA</name>
<evidence type="ECO:0000313" key="3">
    <source>
        <dbReference type="Proteomes" id="UP000299102"/>
    </source>
</evidence>